<name>A0AAW1WPX5_RUBAR</name>
<organism evidence="4 5">
    <name type="scientific">Rubus argutus</name>
    <name type="common">Southern blackberry</name>
    <dbReference type="NCBI Taxonomy" id="59490"/>
    <lineage>
        <taxon>Eukaryota</taxon>
        <taxon>Viridiplantae</taxon>
        <taxon>Streptophyta</taxon>
        <taxon>Embryophyta</taxon>
        <taxon>Tracheophyta</taxon>
        <taxon>Spermatophyta</taxon>
        <taxon>Magnoliopsida</taxon>
        <taxon>eudicotyledons</taxon>
        <taxon>Gunneridae</taxon>
        <taxon>Pentapetalae</taxon>
        <taxon>rosids</taxon>
        <taxon>fabids</taxon>
        <taxon>Rosales</taxon>
        <taxon>Rosaceae</taxon>
        <taxon>Rosoideae</taxon>
        <taxon>Rosoideae incertae sedis</taxon>
        <taxon>Rubus</taxon>
    </lineage>
</organism>
<reference evidence="4 5" key="1">
    <citation type="journal article" date="2023" name="G3 (Bethesda)">
        <title>A chromosome-length genome assembly and annotation of blackberry (Rubus argutus, cv. 'Hillquist').</title>
        <authorList>
            <person name="Bruna T."/>
            <person name="Aryal R."/>
            <person name="Dudchenko O."/>
            <person name="Sargent D.J."/>
            <person name="Mead D."/>
            <person name="Buti M."/>
            <person name="Cavallini A."/>
            <person name="Hytonen T."/>
            <person name="Andres J."/>
            <person name="Pham M."/>
            <person name="Weisz D."/>
            <person name="Mascagni F."/>
            <person name="Usai G."/>
            <person name="Natali L."/>
            <person name="Bassil N."/>
            <person name="Fernandez G.E."/>
            <person name="Lomsadze A."/>
            <person name="Armour M."/>
            <person name="Olukolu B."/>
            <person name="Poorten T."/>
            <person name="Britton C."/>
            <person name="Davik J."/>
            <person name="Ashrafi H."/>
            <person name="Aiden E.L."/>
            <person name="Borodovsky M."/>
            <person name="Worthington M."/>
        </authorList>
    </citation>
    <scope>NUCLEOTIDE SEQUENCE [LARGE SCALE GENOMIC DNA]</scope>
    <source>
        <strain evidence="4">PI 553951</strain>
    </source>
</reference>
<evidence type="ECO:0000313" key="5">
    <source>
        <dbReference type="Proteomes" id="UP001457282"/>
    </source>
</evidence>
<feature type="region of interest" description="Disordered" evidence="3">
    <location>
        <begin position="1"/>
        <end position="115"/>
    </location>
</feature>
<feature type="compositionally biased region" description="Gly residues" evidence="3">
    <location>
        <begin position="1"/>
        <end position="23"/>
    </location>
</feature>
<dbReference type="PANTHER" id="PTHR33403:SF48">
    <property type="entry name" value="PROTEIN SPIRAL1-LIKE 1"/>
    <property type="match status" value="1"/>
</dbReference>
<accession>A0AAW1WPX5</accession>
<dbReference type="GO" id="GO:0043622">
    <property type="term" value="P:cortical microtubule organization"/>
    <property type="evidence" value="ECO:0007669"/>
    <property type="project" value="InterPro"/>
</dbReference>
<dbReference type="GO" id="GO:0010005">
    <property type="term" value="C:cortical microtubule, transverse to long axis"/>
    <property type="evidence" value="ECO:0007669"/>
    <property type="project" value="TreeGrafter"/>
</dbReference>
<comment type="similarity">
    <text evidence="1">Belongs to the SPIRAL1 family.</text>
</comment>
<comment type="caution">
    <text evidence="4">The sequence shown here is derived from an EMBL/GenBank/DDBJ whole genome shotgun (WGS) entry which is preliminary data.</text>
</comment>
<keyword evidence="2" id="KW-0493">Microtubule</keyword>
<gene>
    <name evidence="4" type="ORF">M0R45_023385</name>
</gene>
<keyword evidence="5" id="KW-1185">Reference proteome</keyword>
<evidence type="ECO:0000313" key="4">
    <source>
        <dbReference type="EMBL" id="KAK9926140.1"/>
    </source>
</evidence>
<proteinExistence type="inferred from homology"/>
<evidence type="ECO:0000256" key="2">
    <source>
        <dbReference type="ARBA" id="ARBA00022701"/>
    </source>
</evidence>
<sequence length="115" mass="11790">MRRGVSSGGGGSSLGYLFGGGEEGQNPTTKKVETPKKQVEVLSKEPTQKPNAAAPPAEVINKETPAGVPGNTSNNYFRADGQNRGNFLTDRPSTKVHAAPGGGSSLDYLFGGGGQ</sequence>
<evidence type="ECO:0000256" key="3">
    <source>
        <dbReference type="SAM" id="MobiDB-lite"/>
    </source>
</evidence>
<dbReference type="Proteomes" id="UP001457282">
    <property type="component" value="Unassembled WGS sequence"/>
</dbReference>
<dbReference type="PANTHER" id="PTHR33403">
    <property type="entry name" value="SPR1"/>
    <property type="match status" value="1"/>
</dbReference>
<dbReference type="EMBL" id="JBEDUW010000005">
    <property type="protein sequence ID" value="KAK9926140.1"/>
    <property type="molecule type" value="Genomic_DNA"/>
</dbReference>
<evidence type="ECO:0000256" key="1">
    <source>
        <dbReference type="ARBA" id="ARBA00009656"/>
    </source>
</evidence>
<protein>
    <submittedName>
        <fullName evidence="4">Uncharacterized protein</fullName>
    </submittedName>
</protein>
<dbReference type="InterPro" id="IPR039613">
    <property type="entry name" value="SPR1/2/3/4/5"/>
</dbReference>
<feature type="compositionally biased region" description="Gly residues" evidence="3">
    <location>
        <begin position="100"/>
        <end position="115"/>
    </location>
</feature>
<feature type="compositionally biased region" description="Basic and acidic residues" evidence="3">
    <location>
        <begin position="30"/>
        <end position="47"/>
    </location>
</feature>
<dbReference type="AlphaFoldDB" id="A0AAW1WPX5"/>